<accession>A0A4R2RJC8</accession>
<comment type="caution">
    <text evidence="4">The sequence shown here is derived from an EMBL/GenBank/DDBJ whole genome shotgun (WGS) entry which is preliminary data.</text>
</comment>
<proteinExistence type="predicted"/>
<dbReference type="PANTHER" id="PTHR38041:SF1">
    <property type="entry name" value="CHORISMATE MUTASE"/>
    <property type="match status" value="1"/>
</dbReference>
<evidence type="ECO:0000256" key="2">
    <source>
        <dbReference type="ARBA" id="ARBA00023235"/>
    </source>
</evidence>
<dbReference type="GO" id="GO:0009697">
    <property type="term" value="P:salicylic acid biosynthetic process"/>
    <property type="evidence" value="ECO:0007669"/>
    <property type="project" value="TreeGrafter"/>
</dbReference>
<dbReference type="AlphaFoldDB" id="A0A4R2RJC8"/>
<protein>
    <recommendedName>
        <fullName evidence="1">chorismate mutase</fullName>
        <ecNumber evidence="1">5.4.99.5</ecNumber>
    </recommendedName>
</protein>
<evidence type="ECO:0000313" key="4">
    <source>
        <dbReference type="EMBL" id="TCP62257.1"/>
    </source>
</evidence>
<feature type="domain" description="Chorismate mutase" evidence="3">
    <location>
        <begin position="1"/>
        <end position="86"/>
    </location>
</feature>
<dbReference type="InterPro" id="IPR051331">
    <property type="entry name" value="Chorismate_mutase-related"/>
</dbReference>
<sequence>MVELRAGIDALDRELVALLACRARFIDRAAELKQAAGLPARIGARVDEVLANARANARAAGLDPDLAERLWRDMVEWAIQHEEAAMGIKEDRA</sequence>
<name>A0A4R2RJC8_9RHOB</name>
<reference evidence="4 5" key="1">
    <citation type="submission" date="2019-03" db="EMBL/GenBank/DDBJ databases">
        <title>Genomic Encyclopedia of Type Strains, Phase IV (KMG-IV): sequencing the most valuable type-strain genomes for metagenomic binning, comparative biology and taxonomic classification.</title>
        <authorList>
            <person name="Goeker M."/>
        </authorList>
    </citation>
    <scope>NUCLEOTIDE SEQUENCE [LARGE SCALE GENOMIC DNA]</scope>
    <source>
        <strain evidence="4 5">DSM 24766</strain>
    </source>
</reference>
<keyword evidence="5" id="KW-1185">Reference proteome</keyword>
<keyword evidence="2" id="KW-0413">Isomerase</keyword>
<evidence type="ECO:0000313" key="5">
    <source>
        <dbReference type="Proteomes" id="UP000295050"/>
    </source>
</evidence>
<evidence type="ECO:0000259" key="3">
    <source>
        <dbReference type="PROSITE" id="PS51168"/>
    </source>
</evidence>
<gene>
    <name evidence="4" type="ORF">EV663_102101</name>
</gene>
<dbReference type="GO" id="GO:0016829">
    <property type="term" value="F:lyase activity"/>
    <property type="evidence" value="ECO:0007669"/>
    <property type="project" value="UniProtKB-KW"/>
</dbReference>
<dbReference type="InterPro" id="IPR002701">
    <property type="entry name" value="CM_II_prokaryot"/>
</dbReference>
<keyword evidence="4" id="KW-0670">Pyruvate</keyword>
<evidence type="ECO:0000256" key="1">
    <source>
        <dbReference type="ARBA" id="ARBA00012404"/>
    </source>
</evidence>
<dbReference type="PANTHER" id="PTHR38041">
    <property type="entry name" value="CHORISMATE MUTASE"/>
    <property type="match status" value="1"/>
</dbReference>
<organism evidence="4 5">
    <name type="scientific">Rhodovulum bhavnagarense</name>
    <dbReference type="NCBI Taxonomy" id="992286"/>
    <lineage>
        <taxon>Bacteria</taxon>
        <taxon>Pseudomonadati</taxon>
        <taxon>Pseudomonadota</taxon>
        <taxon>Alphaproteobacteria</taxon>
        <taxon>Rhodobacterales</taxon>
        <taxon>Paracoccaceae</taxon>
        <taxon>Rhodovulum</taxon>
    </lineage>
</organism>
<dbReference type="EC" id="5.4.99.5" evidence="1"/>
<dbReference type="PROSITE" id="PS51168">
    <property type="entry name" value="CHORISMATE_MUT_2"/>
    <property type="match status" value="1"/>
</dbReference>
<keyword evidence="4" id="KW-0456">Lyase</keyword>
<dbReference type="SUPFAM" id="SSF48600">
    <property type="entry name" value="Chorismate mutase II"/>
    <property type="match status" value="1"/>
</dbReference>
<dbReference type="Gene3D" id="1.20.59.10">
    <property type="entry name" value="Chorismate mutase"/>
    <property type="match status" value="1"/>
</dbReference>
<dbReference type="Pfam" id="PF01817">
    <property type="entry name" value="CM_2"/>
    <property type="match status" value="1"/>
</dbReference>
<dbReference type="GO" id="GO:0046417">
    <property type="term" value="P:chorismate metabolic process"/>
    <property type="evidence" value="ECO:0007669"/>
    <property type="project" value="InterPro"/>
</dbReference>
<dbReference type="InterPro" id="IPR036979">
    <property type="entry name" value="CM_dom_sf"/>
</dbReference>
<dbReference type="GO" id="GO:0004106">
    <property type="term" value="F:chorismate mutase activity"/>
    <property type="evidence" value="ECO:0007669"/>
    <property type="project" value="UniProtKB-EC"/>
</dbReference>
<dbReference type="Proteomes" id="UP000295050">
    <property type="component" value="Unassembled WGS sequence"/>
</dbReference>
<dbReference type="EMBL" id="SLXU01000002">
    <property type="protein sequence ID" value="TCP62257.1"/>
    <property type="molecule type" value="Genomic_DNA"/>
</dbReference>
<dbReference type="InterPro" id="IPR036263">
    <property type="entry name" value="Chorismate_II_sf"/>
</dbReference>
<dbReference type="SMART" id="SM00830">
    <property type="entry name" value="CM_2"/>
    <property type="match status" value="1"/>
</dbReference>